<keyword evidence="2" id="KW-1185">Reference proteome</keyword>
<organism evidence="1 2">
    <name type="scientific">Nostoc flagelliforme FACHB-838</name>
    <dbReference type="NCBI Taxonomy" id="2692904"/>
    <lineage>
        <taxon>Bacteria</taxon>
        <taxon>Bacillati</taxon>
        <taxon>Cyanobacteriota</taxon>
        <taxon>Cyanophyceae</taxon>
        <taxon>Nostocales</taxon>
        <taxon>Nostocaceae</taxon>
        <taxon>Nostoc</taxon>
    </lineage>
</organism>
<name>A0ABR8E5X6_9NOSO</name>
<accession>A0ABR8E5X6</accession>
<gene>
    <name evidence="1" type="ORF">H6G97_50000</name>
</gene>
<proteinExistence type="predicted"/>
<evidence type="ECO:0000313" key="1">
    <source>
        <dbReference type="EMBL" id="MBD2536920.1"/>
    </source>
</evidence>
<protein>
    <submittedName>
        <fullName evidence="1">Uncharacterized protein</fullName>
    </submittedName>
</protein>
<comment type="caution">
    <text evidence="1">The sequence shown here is derived from an EMBL/GenBank/DDBJ whole genome shotgun (WGS) entry which is preliminary data.</text>
</comment>
<evidence type="ECO:0000313" key="2">
    <source>
        <dbReference type="Proteomes" id="UP000623440"/>
    </source>
</evidence>
<dbReference type="EMBL" id="JACJSI010000597">
    <property type="protein sequence ID" value="MBD2536920.1"/>
    <property type="molecule type" value="Genomic_DNA"/>
</dbReference>
<dbReference type="Proteomes" id="UP000623440">
    <property type="component" value="Unassembled WGS sequence"/>
</dbReference>
<sequence length="352" mass="39355">MTYCFAWKYGDTVYLLADTAATKSSLPNFDKSSFGQLHDKVRGEYVEESLLKIVPIAPDTAIAFAGDVQLATAIIEFLKENFCSAETFANLFGKVNASFGPFDPKRPVELLLAYAPSNGDPKLIHWNSKHGLDSNQFDYYTIGSLTSYHAALTPLVLSMLVNGKLASGRILPILIAIVQSYGIHSNIIEQNVGGIIFGLRVCNGKIIWQEDTNFVLYNSTAEKFETFDLISAFVRDNVVVVNSSFTNDIRGFAHSVSTPSIQAWQESWNSFIVSHTNSDKYRYWVFLSTAKKVITVLLRDNFDNENNYFSLQYLGDGNFSFGLSQELMALLMEPLMDRGDGSLPFRLNFRNA</sequence>
<reference evidence="1 2" key="1">
    <citation type="journal article" date="2020" name="ISME J.">
        <title>Comparative genomics reveals insights into cyanobacterial evolution and habitat adaptation.</title>
        <authorList>
            <person name="Chen M.Y."/>
            <person name="Teng W.K."/>
            <person name="Zhao L."/>
            <person name="Hu C.X."/>
            <person name="Zhou Y.K."/>
            <person name="Han B.P."/>
            <person name="Song L.R."/>
            <person name="Shu W.S."/>
        </authorList>
    </citation>
    <scope>NUCLEOTIDE SEQUENCE [LARGE SCALE GENOMIC DNA]</scope>
    <source>
        <strain evidence="1 2">FACHB-838</strain>
    </source>
</reference>